<dbReference type="PRINTS" id="PR00237">
    <property type="entry name" value="GPCRRHODOPSN"/>
</dbReference>
<evidence type="ECO:0000256" key="10">
    <source>
        <dbReference type="SAM" id="Phobius"/>
    </source>
</evidence>
<dbReference type="PRINTS" id="PR00657">
    <property type="entry name" value="CCCHEMOKINER"/>
</dbReference>
<name>A0AAY5JZU4_ESOLU</name>
<dbReference type="GeneTree" id="ENSGT01020000230359"/>
<comment type="subcellular location">
    <subcellularLocation>
        <location evidence="1">Cell membrane</location>
        <topology evidence="1">Multi-pass membrane protein</topology>
    </subcellularLocation>
</comment>
<dbReference type="InterPro" id="IPR000355">
    <property type="entry name" value="Chemokine_rcpt"/>
</dbReference>
<keyword evidence="7 9" id="KW-0675">Receptor</keyword>
<dbReference type="Proteomes" id="UP000265140">
    <property type="component" value="Chromosome 20"/>
</dbReference>
<feature type="transmembrane region" description="Helical" evidence="10">
    <location>
        <begin position="145"/>
        <end position="165"/>
    </location>
</feature>
<dbReference type="GO" id="GO:0007204">
    <property type="term" value="P:positive regulation of cytosolic calcium ion concentration"/>
    <property type="evidence" value="ECO:0007669"/>
    <property type="project" value="TreeGrafter"/>
</dbReference>
<dbReference type="GeneID" id="105025914"/>
<evidence type="ECO:0000256" key="5">
    <source>
        <dbReference type="ARBA" id="ARBA00023040"/>
    </source>
</evidence>
<evidence type="ECO:0000313" key="13">
    <source>
        <dbReference type="Proteomes" id="UP000265140"/>
    </source>
</evidence>
<keyword evidence="5 9" id="KW-0297">G-protein coupled receptor</keyword>
<sequence length="344" mass="38630">MNTTEVNTINYADYTDYPDDASPCSTDTSPVRTIIYQPVLFYLVFTLGLTGNSLVLWVLLKYMKLKTMTDICLLNLALSDLLLVLSLPLWAYQAQGYEFEGHSPCKIMAGVYQVGFYSGILFVTLMSVDRYLAIVHAVSSIRARTLHYGTLASTVIWVASIGASIPQAIFSEVVRDDEGLTCRPHYPEGTVRTWKLFRNTVENVTGLLLCLPIMTFCYVSILTVLQRSRNSKKERAVKLIFIIVGAYVVFWIPYNIVVFLQTLEIFGVGRNCEASQRAFIATCVTETIALVHCCVNPVIYAFVGEKFRKCLGTVLSRYPLFKHFSKDAMVTSKGSEYETSNTHV</sequence>
<keyword evidence="6 10" id="KW-0472">Membrane</keyword>
<feature type="transmembrane region" description="Helical" evidence="10">
    <location>
        <begin position="237"/>
        <end position="258"/>
    </location>
</feature>
<accession>A0AAY5JZU4</accession>
<dbReference type="GO" id="GO:0016493">
    <property type="term" value="F:C-C chemokine receptor activity"/>
    <property type="evidence" value="ECO:0007669"/>
    <property type="project" value="TreeGrafter"/>
</dbReference>
<feature type="transmembrane region" description="Helical" evidence="10">
    <location>
        <begin position="111"/>
        <end position="133"/>
    </location>
</feature>
<evidence type="ECO:0000256" key="2">
    <source>
        <dbReference type="ARBA" id="ARBA00022475"/>
    </source>
</evidence>
<dbReference type="InterPro" id="IPR017452">
    <property type="entry name" value="GPCR_Rhodpsn_7TM"/>
</dbReference>
<dbReference type="GO" id="GO:0019957">
    <property type="term" value="F:C-C chemokine binding"/>
    <property type="evidence" value="ECO:0007669"/>
    <property type="project" value="TreeGrafter"/>
</dbReference>
<evidence type="ECO:0000256" key="9">
    <source>
        <dbReference type="RuleBase" id="RU000688"/>
    </source>
</evidence>
<reference evidence="12" key="3">
    <citation type="submission" date="2025-09" db="UniProtKB">
        <authorList>
            <consortium name="Ensembl"/>
        </authorList>
    </citation>
    <scope>IDENTIFICATION</scope>
</reference>
<dbReference type="PANTHER" id="PTHR10489">
    <property type="entry name" value="CELL ADHESION MOLECULE"/>
    <property type="match status" value="1"/>
</dbReference>
<evidence type="ECO:0000256" key="3">
    <source>
        <dbReference type="ARBA" id="ARBA00022692"/>
    </source>
</evidence>
<dbReference type="AlphaFoldDB" id="A0AAY5JZU4"/>
<dbReference type="FunFam" id="1.20.1070.10:FF:000026">
    <property type="entry name" value="C-C chemokine receptor type 5"/>
    <property type="match status" value="1"/>
</dbReference>
<keyword evidence="3 9" id="KW-0812">Transmembrane</keyword>
<dbReference type="GO" id="GO:0006955">
    <property type="term" value="P:immune response"/>
    <property type="evidence" value="ECO:0007669"/>
    <property type="project" value="TreeGrafter"/>
</dbReference>
<keyword evidence="8 9" id="KW-0807">Transducer</keyword>
<evidence type="ECO:0000256" key="4">
    <source>
        <dbReference type="ARBA" id="ARBA00022989"/>
    </source>
</evidence>
<dbReference type="CDD" id="cd14984">
    <property type="entry name" value="7tmA_Chemokine_R"/>
    <property type="match status" value="1"/>
</dbReference>
<dbReference type="Pfam" id="PF00001">
    <property type="entry name" value="7tm_1"/>
    <property type="match status" value="1"/>
</dbReference>
<feature type="transmembrane region" description="Helical" evidence="10">
    <location>
        <begin position="39"/>
        <end position="60"/>
    </location>
</feature>
<dbReference type="RefSeq" id="XP_010895266.1">
    <property type="nucleotide sequence ID" value="XM_010896964.2"/>
</dbReference>
<dbReference type="Gene3D" id="1.20.1070.10">
    <property type="entry name" value="Rhodopsin 7-helix transmembrane proteins"/>
    <property type="match status" value="1"/>
</dbReference>
<dbReference type="PANTHER" id="PTHR10489:SF944">
    <property type="entry name" value="C-C CHEMOKINE RECEPTOR TYPE 8-LIKE"/>
    <property type="match status" value="1"/>
</dbReference>
<dbReference type="SUPFAM" id="SSF81321">
    <property type="entry name" value="Family A G protein-coupled receptor-like"/>
    <property type="match status" value="1"/>
</dbReference>
<evidence type="ECO:0000259" key="11">
    <source>
        <dbReference type="PROSITE" id="PS50262"/>
    </source>
</evidence>
<evidence type="ECO:0000256" key="1">
    <source>
        <dbReference type="ARBA" id="ARBA00004651"/>
    </source>
</evidence>
<dbReference type="PROSITE" id="PS50262">
    <property type="entry name" value="G_PROTEIN_RECEP_F1_2"/>
    <property type="match status" value="1"/>
</dbReference>
<dbReference type="PROSITE" id="PS00237">
    <property type="entry name" value="G_PROTEIN_RECEP_F1_1"/>
    <property type="match status" value="1"/>
</dbReference>
<feature type="transmembrane region" description="Helical" evidence="10">
    <location>
        <begin position="72"/>
        <end position="91"/>
    </location>
</feature>
<comment type="similarity">
    <text evidence="9">Belongs to the G-protein coupled receptor 1 family.</text>
</comment>
<feature type="transmembrane region" description="Helical" evidence="10">
    <location>
        <begin position="204"/>
        <end position="225"/>
    </location>
</feature>
<dbReference type="GO" id="GO:0060326">
    <property type="term" value="P:cell chemotaxis"/>
    <property type="evidence" value="ECO:0007669"/>
    <property type="project" value="TreeGrafter"/>
</dbReference>
<protein>
    <recommendedName>
        <fullName evidence="11">G-protein coupled receptors family 1 profile domain-containing protein</fullName>
    </recommendedName>
</protein>
<dbReference type="KEGG" id="els:105025914"/>
<evidence type="ECO:0000313" key="12">
    <source>
        <dbReference type="Ensembl" id="ENSELUP00000082264.1"/>
    </source>
</evidence>
<dbReference type="InterPro" id="IPR000276">
    <property type="entry name" value="GPCR_Rhodpsn"/>
</dbReference>
<dbReference type="RefSeq" id="XP_010895267.1">
    <property type="nucleotide sequence ID" value="XM_010896965.2"/>
</dbReference>
<evidence type="ECO:0000256" key="8">
    <source>
        <dbReference type="ARBA" id="ARBA00023224"/>
    </source>
</evidence>
<dbReference type="InterPro" id="IPR050119">
    <property type="entry name" value="CCR1-9-like"/>
</dbReference>
<keyword evidence="4 10" id="KW-1133">Transmembrane helix</keyword>
<evidence type="ECO:0000256" key="6">
    <source>
        <dbReference type="ARBA" id="ARBA00023136"/>
    </source>
</evidence>
<reference evidence="12 13" key="1">
    <citation type="submission" date="2020-02" db="EMBL/GenBank/DDBJ databases">
        <title>Esox lucius (northern pike) genome, fEsoLuc1, primary haplotype.</title>
        <authorList>
            <person name="Myers G."/>
            <person name="Karagic N."/>
            <person name="Meyer A."/>
            <person name="Pippel M."/>
            <person name="Reichard M."/>
            <person name="Winkler S."/>
            <person name="Tracey A."/>
            <person name="Sims Y."/>
            <person name="Howe K."/>
            <person name="Rhie A."/>
            <person name="Formenti G."/>
            <person name="Durbin R."/>
            <person name="Fedrigo O."/>
            <person name="Jarvis E.D."/>
        </authorList>
    </citation>
    <scope>NUCLEOTIDE SEQUENCE [LARGE SCALE GENOMIC DNA]</scope>
</reference>
<evidence type="ECO:0000256" key="7">
    <source>
        <dbReference type="ARBA" id="ARBA00023170"/>
    </source>
</evidence>
<dbReference type="GO" id="GO:0009897">
    <property type="term" value="C:external side of plasma membrane"/>
    <property type="evidence" value="ECO:0007669"/>
    <property type="project" value="TreeGrafter"/>
</dbReference>
<dbReference type="GO" id="GO:0019722">
    <property type="term" value="P:calcium-mediated signaling"/>
    <property type="evidence" value="ECO:0007669"/>
    <property type="project" value="TreeGrafter"/>
</dbReference>
<dbReference type="Ensembl" id="ENSELUT00000092237.1">
    <property type="protein sequence ID" value="ENSELUP00000082264.1"/>
    <property type="gene ID" value="ENSELUG00000039050.1"/>
</dbReference>
<organism evidence="12 13">
    <name type="scientific">Esox lucius</name>
    <name type="common">Northern pike</name>
    <dbReference type="NCBI Taxonomy" id="8010"/>
    <lineage>
        <taxon>Eukaryota</taxon>
        <taxon>Metazoa</taxon>
        <taxon>Chordata</taxon>
        <taxon>Craniata</taxon>
        <taxon>Vertebrata</taxon>
        <taxon>Euteleostomi</taxon>
        <taxon>Actinopterygii</taxon>
        <taxon>Neopterygii</taxon>
        <taxon>Teleostei</taxon>
        <taxon>Protacanthopterygii</taxon>
        <taxon>Esociformes</taxon>
        <taxon>Esocidae</taxon>
        <taxon>Esox</taxon>
    </lineage>
</organism>
<keyword evidence="13" id="KW-1185">Reference proteome</keyword>
<reference evidence="12" key="2">
    <citation type="submission" date="2025-08" db="UniProtKB">
        <authorList>
            <consortium name="Ensembl"/>
        </authorList>
    </citation>
    <scope>IDENTIFICATION</scope>
</reference>
<keyword evidence="2" id="KW-1003">Cell membrane</keyword>
<feature type="domain" description="G-protein coupled receptors family 1 profile" evidence="11">
    <location>
        <begin position="51"/>
        <end position="300"/>
    </location>
</feature>
<proteinExistence type="inferred from homology"/>